<evidence type="ECO:0000256" key="1">
    <source>
        <dbReference type="SAM" id="Phobius"/>
    </source>
</evidence>
<dbReference type="Proteomes" id="UP001054945">
    <property type="component" value="Unassembled WGS sequence"/>
</dbReference>
<evidence type="ECO:0000313" key="2">
    <source>
        <dbReference type="EMBL" id="GIY49749.1"/>
    </source>
</evidence>
<accession>A0AAV4TX46</accession>
<gene>
    <name evidence="2" type="ORF">CEXT_200461</name>
</gene>
<organism evidence="2 3">
    <name type="scientific">Caerostris extrusa</name>
    <name type="common">Bark spider</name>
    <name type="synonym">Caerostris bankana</name>
    <dbReference type="NCBI Taxonomy" id="172846"/>
    <lineage>
        <taxon>Eukaryota</taxon>
        <taxon>Metazoa</taxon>
        <taxon>Ecdysozoa</taxon>
        <taxon>Arthropoda</taxon>
        <taxon>Chelicerata</taxon>
        <taxon>Arachnida</taxon>
        <taxon>Araneae</taxon>
        <taxon>Araneomorphae</taxon>
        <taxon>Entelegynae</taxon>
        <taxon>Araneoidea</taxon>
        <taxon>Araneidae</taxon>
        <taxon>Caerostris</taxon>
    </lineage>
</organism>
<feature type="transmembrane region" description="Helical" evidence="1">
    <location>
        <begin position="50"/>
        <end position="71"/>
    </location>
</feature>
<protein>
    <submittedName>
        <fullName evidence="2">Uncharacterized protein</fullName>
    </submittedName>
</protein>
<keyword evidence="3" id="KW-1185">Reference proteome</keyword>
<sequence length="285" mass="32254">MQLGSKQRKPYLYEGVDRGCTPTTNISLPVQKAEERASWCRKEICISLPLSWSISGLTLFVSQMIIVYPIYAKQPSNFRWKSLISIKVKPTCFVTRETHQTMVNQRDHNKPSVNCQKLIFPRYQSSHYIWSSEPKTTQKAVQTHQRCGLRCDEQGGKEDPYPRDDPRFPVQPWRADHHSGAALRGGRHNPLFSGGTTEATQKKKKHSTLFFCCLRGSASGSRVDSNILCVRTTWVVCAPNQSRVWIGCELEVGNGEWGFLMSNESLSVGDRWSVGLLIWSGRCSG</sequence>
<keyword evidence="1" id="KW-1133">Transmembrane helix</keyword>
<keyword evidence="1" id="KW-0472">Membrane</keyword>
<dbReference type="AlphaFoldDB" id="A0AAV4TX46"/>
<comment type="caution">
    <text evidence="2">The sequence shown here is derived from an EMBL/GenBank/DDBJ whole genome shotgun (WGS) entry which is preliminary data.</text>
</comment>
<dbReference type="EMBL" id="BPLR01011876">
    <property type="protein sequence ID" value="GIY49749.1"/>
    <property type="molecule type" value="Genomic_DNA"/>
</dbReference>
<keyword evidence="1" id="KW-0812">Transmembrane</keyword>
<proteinExistence type="predicted"/>
<name>A0AAV4TX46_CAEEX</name>
<reference evidence="2 3" key="1">
    <citation type="submission" date="2021-06" db="EMBL/GenBank/DDBJ databases">
        <title>Caerostris extrusa draft genome.</title>
        <authorList>
            <person name="Kono N."/>
            <person name="Arakawa K."/>
        </authorList>
    </citation>
    <scope>NUCLEOTIDE SEQUENCE [LARGE SCALE GENOMIC DNA]</scope>
</reference>
<evidence type="ECO:0000313" key="3">
    <source>
        <dbReference type="Proteomes" id="UP001054945"/>
    </source>
</evidence>